<feature type="compositionally biased region" description="Basic and acidic residues" evidence="1">
    <location>
        <begin position="362"/>
        <end position="386"/>
    </location>
</feature>
<dbReference type="Pfam" id="PF02492">
    <property type="entry name" value="cobW"/>
    <property type="match status" value="1"/>
</dbReference>
<feature type="domain" description="CobW C-terminal" evidence="2">
    <location>
        <begin position="235"/>
        <end position="351"/>
    </location>
</feature>
<accession>A0A1E8Q658</accession>
<name>A0A1E8Q658_9MYCO</name>
<evidence type="ECO:0000313" key="3">
    <source>
        <dbReference type="EMBL" id="OFJ54063.1"/>
    </source>
</evidence>
<keyword evidence="4" id="KW-1185">Reference proteome</keyword>
<dbReference type="Proteomes" id="UP000178953">
    <property type="component" value="Unassembled WGS sequence"/>
</dbReference>
<gene>
    <name evidence="3" type="ORF">BEL07_09415</name>
</gene>
<dbReference type="AlphaFoldDB" id="A0A1E8Q658"/>
<dbReference type="SUPFAM" id="SSF90002">
    <property type="entry name" value="Hypothetical protein YjiA, C-terminal domain"/>
    <property type="match status" value="1"/>
</dbReference>
<comment type="caution">
    <text evidence="3">The sequence shown here is derived from an EMBL/GenBank/DDBJ whole genome shotgun (WGS) entry which is preliminary data.</text>
</comment>
<organism evidence="3 4">
    <name type="scientific">Mycolicibacterium grossiae</name>
    <dbReference type="NCBI Taxonomy" id="1552759"/>
    <lineage>
        <taxon>Bacteria</taxon>
        <taxon>Bacillati</taxon>
        <taxon>Actinomycetota</taxon>
        <taxon>Actinomycetes</taxon>
        <taxon>Mycobacteriales</taxon>
        <taxon>Mycobacteriaceae</taxon>
        <taxon>Mycolicibacterium</taxon>
    </lineage>
</organism>
<dbReference type="InterPro" id="IPR051927">
    <property type="entry name" value="Zn_Chap_cDPG_Synth"/>
</dbReference>
<dbReference type="NCBIfam" id="NF047431">
    <property type="entry name" value="hiber_recruit"/>
    <property type="match status" value="1"/>
</dbReference>
<reference evidence="3 4" key="1">
    <citation type="submission" date="2016-09" db="EMBL/GenBank/DDBJ databases">
        <title>genome sequence of Mycobacterium sp. 739 SCH.</title>
        <authorList>
            <person name="Greninger A.L."/>
            <person name="Qin X."/>
            <person name="Jerome K."/>
            <person name="Vora S."/>
            <person name="Quinn K."/>
        </authorList>
    </citation>
    <scope>NUCLEOTIDE SEQUENCE [LARGE SCALE GENOMIC DNA]</scope>
    <source>
        <strain evidence="3 4">SCH</strain>
    </source>
</reference>
<proteinExistence type="predicted"/>
<evidence type="ECO:0000256" key="1">
    <source>
        <dbReference type="SAM" id="MobiDB-lite"/>
    </source>
</evidence>
<dbReference type="RefSeq" id="WP_070352821.1">
    <property type="nucleotide sequence ID" value="NZ_CP043474.1"/>
</dbReference>
<dbReference type="OrthoDB" id="9808822at2"/>
<dbReference type="SMART" id="SM00833">
    <property type="entry name" value="CobW_C"/>
    <property type="match status" value="1"/>
</dbReference>
<dbReference type="InterPro" id="IPR027417">
    <property type="entry name" value="P-loop_NTPase"/>
</dbReference>
<dbReference type="EMBL" id="MCHX01000017">
    <property type="protein sequence ID" value="OFJ54063.1"/>
    <property type="molecule type" value="Genomic_DNA"/>
</dbReference>
<dbReference type="InterPro" id="IPR011629">
    <property type="entry name" value="CobW-like_C"/>
</dbReference>
<protein>
    <recommendedName>
        <fullName evidence="2">CobW C-terminal domain-containing protein</fullName>
    </recommendedName>
</protein>
<dbReference type="Gene3D" id="3.40.50.300">
    <property type="entry name" value="P-loop containing nucleotide triphosphate hydrolases"/>
    <property type="match status" value="1"/>
</dbReference>
<sequence>MRTPLILVAGHGDTDAAAARLLREPGTLVVEHRFDGHVVRRTLTTSVDDAPVARESILELAHGCLSCTVRDDLLVLLRTLHRRDDVTRIVVRLGPWLEPEPICWAVQHVRVRVGPGYPDGPAARDVEIAGVVVCVDAATWLPRALSDDELPDGRTVAQVVVGQAEFADALVLTAPHAETLEVLRRLSPRARLTVGVDRLEQSLAHLDVGARRGRSDDPHGPLLAGEPPLRSAGRVSLLEFNARRPFHPQRLHDAIDLLLDGVVRTRGRLWLAGRDEQAMWLESAGGGLRVSSAGKWLAAMDSHEAAYVDPERRAIADLMWHRRWGDRHSALVALLVGADPAEIDAALTGALLTDAELTRETADGTTRYEDPFGDWHEDPCGHEPSRPESTITADEGERP</sequence>
<dbReference type="PANTHER" id="PTHR43603:SF1">
    <property type="entry name" value="ZINC-REGULATED GTPASE METALLOPROTEIN ACTIVATOR 1"/>
    <property type="match status" value="1"/>
</dbReference>
<dbReference type="Pfam" id="PF07683">
    <property type="entry name" value="CobW_C"/>
    <property type="match status" value="1"/>
</dbReference>
<dbReference type="PANTHER" id="PTHR43603">
    <property type="entry name" value="COBW DOMAIN-CONTAINING PROTEIN DDB_G0274527"/>
    <property type="match status" value="1"/>
</dbReference>
<dbReference type="InterPro" id="IPR003495">
    <property type="entry name" value="CobW/HypB/UreG_nucleotide-bd"/>
</dbReference>
<feature type="region of interest" description="Disordered" evidence="1">
    <location>
        <begin position="362"/>
        <end position="399"/>
    </location>
</feature>
<evidence type="ECO:0000259" key="2">
    <source>
        <dbReference type="SMART" id="SM00833"/>
    </source>
</evidence>
<evidence type="ECO:0000313" key="4">
    <source>
        <dbReference type="Proteomes" id="UP000178953"/>
    </source>
</evidence>